<keyword evidence="8" id="KW-0012">Acyltransferase</keyword>
<evidence type="ECO:0000256" key="9">
    <source>
        <dbReference type="PROSITE-ProRule" id="PRU01363"/>
    </source>
</evidence>
<dbReference type="GO" id="GO:0030639">
    <property type="term" value="P:polyketide biosynthetic process"/>
    <property type="evidence" value="ECO:0007669"/>
    <property type="project" value="UniProtKB-ARBA"/>
</dbReference>
<dbReference type="InterPro" id="IPR014043">
    <property type="entry name" value="Acyl_transferase_dom"/>
</dbReference>
<protein>
    <submittedName>
        <fullName evidence="13">Highly reducing polyketide synthase FUM1</fullName>
    </submittedName>
</protein>
<dbReference type="RefSeq" id="XP_045265912.1">
    <property type="nucleotide sequence ID" value="XM_045400262.1"/>
</dbReference>
<dbReference type="PROSITE" id="PS00059">
    <property type="entry name" value="ADH_ZINC"/>
    <property type="match status" value="1"/>
</dbReference>
<dbReference type="Pfam" id="PF00109">
    <property type="entry name" value="ketoacyl-synt"/>
    <property type="match status" value="2"/>
</dbReference>
<gene>
    <name evidence="13" type="ORF">GCG54_00000119</name>
</gene>
<dbReference type="Gene3D" id="3.40.50.720">
    <property type="entry name" value="NAD(P)-binding Rossmann-like Domain"/>
    <property type="match status" value="2"/>
</dbReference>
<feature type="region of interest" description="C-terminal hotdog fold" evidence="9">
    <location>
        <begin position="1064"/>
        <end position="1207"/>
    </location>
</feature>
<evidence type="ECO:0000256" key="3">
    <source>
        <dbReference type="ARBA" id="ARBA00022603"/>
    </source>
</evidence>
<organism evidence="13 14">
    <name type="scientific">Colletotrichum gloeosporioides</name>
    <name type="common">Anthracnose fungus</name>
    <name type="synonym">Glomerella cingulata</name>
    <dbReference type="NCBI Taxonomy" id="474922"/>
    <lineage>
        <taxon>Eukaryota</taxon>
        <taxon>Fungi</taxon>
        <taxon>Dikarya</taxon>
        <taxon>Ascomycota</taxon>
        <taxon>Pezizomycotina</taxon>
        <taxon>Sordariomycetes</taxon>
        <taxon>Hypocreomycetidae</taxon>
        <taxon>Glomerellales</taxon>
        <taxon>Glomerellaceae</taxon>
        <taxon>Colletotrichum</taxon>
        <taxon>Colletotrichum gloeosporioides species complex</taxon>
    </lineage>
</organism>
<feature type="domain" description="PKS/mFAS DH" evidence="12">
    <location>
        <begin position="928"/>
        <end position="1207"/>
    </location>
</feature>
<dbReference type="InterPro" id="IPR036736">
    <property type="entry name" value="ACP-like_sf"/>
</dbReference>
<dbReference type="GO" id="GO:0032259">
    <property type="term" value="P:methylation"/>
    <property type="evidence" value="ECO:0007669"/>
    <property type="project" value="UniProtKB-KW"/>
</dbReference>
<evidence type="ECO:0000256" key="1">
    <source>
        <dbReference type="ARBA" id="ARBA00022450"/>
    </source>
</evidence>
<dbReference type="InterPro" id="IPR016035">
    <property type="entry name" value="Acyl_Trfase/lysoPLipase"/>
</dbReference>
<feature type="domain" description="Ketosynthase family 3 (KS3)" evidence="11">
    <location>
        <begin position="18"/>
        <end position="458"/>
    </location>
</feature>
<dbReference type="InterPro" id="IPR014030">
    <property type="entry name" value="Ketoacyl_synth_N"/>
</dbReference>
<evidence type="ECO:0000256" key="8">
    <source>
        <dbReference type="ARBA" id="ARBA00023315"/>
    </source>
</evidence>
<feature type="domain" description="Carrier" evidence="10">
    <location>
        <begin position="2236"/>
        <end position="2313"/>
    </location>
</feature>
<accession>A0A8H4CMM8</accession>
<dbReference type="InterPro" id="IPR020806">
    <property type="entry name" value="PKS_PP-bd"/>
</dbReference>
<dbReference type="InterPro" id="IPR032821">
    <property type="entry name" value="PKS_assoc"/>
</dbReference>
<dbReference type="Gene3D" id="3.40.366.10">
    <property type="entry name" value="Malonyl-Coenzyme A Acyl Carrier Protein, domain 2"/>
    <property type="match status" value="1"/>
</dbReference>
<feature type="active site" description="Proton acceptor; for dehydratase activity" evidence="9">
    <location>
        <position position="960"/>
    </location>
</feature>
<dbReference type="SUPFAM" id="SSF52151">
    <property type="entry name" value="FabD/lysophospholipase-like"/>
    <property type="match status" value="1"/>
</dbReference>
<keyword evidence="3" id="KW-0489">Methyltransferase</keyword>
<dbReference type="SMART" id="SM00829">
    <property type="entry name" value="PKS_ER"/>
    <property type="match status" value="1"/>
</dbReference>
<feature type="region of interest" description="N-terminal hotdog fold" evidence="9">
    <location>
        <begin position="928"/>
        <end position="1052"/>
    </location>
</feature>
<dbReference type="EMBL" id="WVTB01000033">
    <property type="protein sequence ID" value="KAF3806753.1"/>
    <property type="molecule type" value="Genomic_DNA"/>
</dbReference>
<dbReference type="GO" id="GO:0004312">
    <property type="term" value="F:fatty acid synthase activity"/>
    <property type="evidence" value="ECO:0007669"/>
    <property type="project" value="TreeGrafter"/>
</dbReference>
<dbReference type="InterPro" id="IPR049552">
    <property type="entry name" value="PKS_DH_N"/>
</dbReference>
<dbReference type="Pfam" id="PF00550">
    <property type="entry name" value="PP-binding"/>
    <property type="match status" value="1"/>
</dbReference>
<dbReference type="SMART" id="SM00822">
    <property type="entry name" value="PKS_KR"/>
    <property type="match status" value="1"/>
</dbReference>
<keyword evidence="14" id="KW-1185">Reference proteome</keyword>
<dbReference type="SUPFAM" id="SSF55048">
    <property type="entry name" value="Probable ACP-binding domain of malonyl-CoA ACP transacylase"/>
    <property type="match status" value="1"/>
</dbReference>
<dbReference type="InterPro" id="IPR057326">
    <property type="entry name" value="KR_dom"/>
</dbReference>
<evidence type="ECO:0000256" key="4">
    <source>
        <dbReference type="ARBA" id="ARBA00022679"/>
    </source>
</evidence>
<dbReference type="InterPro" id="IPR042104">
    <property type="entry name" value="PKS_dehydratase_sf"/>
</dbReference>
<reference evidence="13" key="2">
    <citation type="submission" date="2020-03" db="EMBL/GenBank/DDBJ databases">
        <authorList>
            <person name="Fu F.-F."/>
            <person name="Chen J."/>
        </authorList>
    </citation>
    <scope>NUCLEOTIDE SEQUENCE</scope>
    <source>
        <strain evidence="13">Lc1</strain>
    </source>
</reference>
<keyword evidence="6" id="KW-0560">Oxidoreductase</keyword>
<evidence type="ECO:0000259" key="10">
    <source>
        <dbReference type="PROSITE" id="PS50075"/>
    </source>
</evidence>
<dbReference type="SMART" id="SM00827">
    <property type="entry name" value="PKS_AT"/>
    <property type="match status" value="1"/>
</dbReference>
<feature type="active site" description="Proton donor; for dehydratase activity" evidence="9">
    <location>
        <position position="1123"/>
    </location>
</feature>
<dbReference type="Gene3D" id="3.10.129.110">
    <property type="entry name" value="Polyketide synthase dehydratase"/>
    <property type="match status" value="1"/>
</dbReference>
<dbReference type="Gene3D" id="3.30.70.3290">
    <property type="match status" value="1"/>
</dbReference>
<dbReference type="Gene3D" id="3.40.50.150">
    <property type="entry name" value="Vaccinia Virus protein VP39"/>
    <property type="match status" value="1"/>
</dbReference>
<dbReference type="Pfam" id="PF16197">
    <property type="entry name" value="KAsynt_C_assoc"/>
    <property type="match status" value="1"/>
</dbReference>
<dbReference type="Gene3D" id="3.90.180.10">
    <property type="entry name" value="Medium-chain alcohol dehydrogenases, catalytic domain"/>
    <property type="match status" value="1"/>
</dbReference>
<dbReference type="GO" id="GO:0008168">
    <property type="term" value="F:methyltransferase activity"/>
    <property type="evidence" value="ECO:0007669"/>
    <property type="project" value="UniProtKB-KW"/>
</dbReference>
<dbReference type="PROSITE" id="PS52004">
    <property type="entry name" value="KS3_2"/>
    <property type="match status" value="1"/>
</dbReference>
<dbReference type="InterPro" id="IPR050091">
    <property type="entry name" value="PKS_NRPS_Biosynth_Enz"/>
</dbReference>
<dbReference type="CDD" id="cd00833">
    <property type="entry name" value="PKS"/>
    <property type="match status" value="1"/>
</dbReference>
<sequence length="2322" mass="255773">MRNIDPNGSGTGACMPEHDPVVICGMAMRLPGGVSNSEQFWDLLINKRCGSIPVPKSRFNAKGYYSEHKRPGTIQLKQAYFMDHVGLDRFDASHFPFSRKEVEKMDPVQRMLLEITWECLENAGETDWQGKNVGCYVGSFMEDWGTEMDRDTQHFSTYPAGKWDIMLSNRISYAYDFHGPRHERLSTSEQKQRMANMFHSMTVRTGCSATLVALNLAEQAVKSGECSSAVVAGCNIFLSAASATKASYGTLGTVLSPDGICKTFDADCNGYGRGEAINAVYVKRLSHALRDGNPIRAIIRSTATQHDGKKPGLLNPNTFAQEALIRHTYNIAGITDYSQTSFFECHGTGTPTGDPTEVSAVTRVFGEKGVLIGGVKPNTGHSEGAAALTSIIKVVLMLERGIIAPNINFSTPNPEIPWADGRIKVPTESQPFPSDRRKRVSVNAFGIGGTNAHAILEAYEGNNVSRSALTSSRKGSHLLLFSASNPQSLHMLEEAYKKHAYERRASLTDLAYTLGCRRSYLNYRSFLIAHDGSDGPQFTEPESLGSTTSTKARRTVFVFNGQGAQWPTMGKTLIESNSVFQRCIRRLDVALSRLPQPPSWRIEHELFKAEGETRLMKSEFSLPCSTAVQIGIMEILRSWSIRPDAVCGHSSGEIAGAFAAGALTADEAIVVAYFRGYIPKSMGTARQGTMAAIGLGSQDVSKYLESGTFVACENSQNSTTISGDVAAIENAVAKAKADDVLARQLTVDRAYHSPQMEVYGKAYEEAIRPFIKSKAPEIPFFSSVTEERVTDAGALDAAYWHQSLIQPVRFNGSLRRLLRTYGQATNPVLIEVGARPALKAPIKQILDDFPNINASYVPTLEHHSDGNENMQRAAGRLFCENVSFDHRAVTPPGKPLTDAPTYTWAHDESFQEEHRIFKAYRDCQFPMHDLLGRQNFETSALEPTWRKVLQVEDLPWLGDHMINGQIIFPFAAYLSIAEEALRQVTGGVLEAFSAKDFSVTSALHLEPGSPAEIHTRLRRIDESFFHVQITSWKNDVWTEHCSAEVSAGPFPLRPRQGIKKKQFPRLLSPQYWYTTVQDRGFTYGPTFRGLDNISVSPYSREATAFVHPMDDPSDYLIHPTALDQCFQTLVTAGCHGQHRKAKYVSMPSSVKEIFISRATGNFWATATSNSSPLGELSGSLLAYTDDGKEFMSMSGVQGSQIATQAGTDELPLLSHARWNAHANFYPFHELHGQDPLATAIDILKLTNPQLRVLEVGTGSDTTTRVLLEHLRPEKGRQYFSKYTYATLNSTALREAGEALSDIEGLELGCLDPFSDDKPLDLESGSYDIVISTSSFDLMEDTKTSFSRFKNLLRPSGLLVLLDILRHEGKVPESILLACKESGFDMNNMEDGTLTADTLILKLPLPVFSDNICIVSPEQAHQLVDHFRSALEASSITTRTCFSTKDIQADDALIFFWDMVKPYLYNITEEQFAPLIELLSGHKKPIVWVTPHSQTSCTSPDSAMIHGLARTLRSELKTDITVVELDTLVDNSGNLAQCLPQIVKSLPLRRFNDVLSPDFEFSISNGAVRVPRFDWTTAQAELSRCSSRRAAQFLSRLLPRKPRQIDSLNWINFPLQDLEPGNVRVEVKASAVWKDDADAVKRIVDTSKLCLGHEGAGVITEIGRDVQGFQVGDRVMFFSSGTLTSHLDISPTRCLRLEEEISFEVASSLPFSYAAAFLAVVEFGRIQKDAVGFASLIHFLLAHANPGLALVQILKSIGAKIHAIVDSETDQLILKNDYQVPQSCIFTSGSETIISQIRASMNGSKVDYVLGLPGHQSEDLLKCLSSTGTFLDISDSPATRALSETLRSSQAYRVVNTALLNVEEPELIGRAFQECKSYFSEKPRLSWTTLVSVFDADHSREAFQAASQEGSKESMVILQMPDQDQRKKLEMSSSATGLSFRSDAAYLMVGGLGGLGRAVSTWMVENGAKQMVFLSRSSGETPETSNFLEELRSQGCLVKTVAGSVTNLDDVSRAIKSATRPIAGVIQMSMVLRDNATTRMTFTEWRECVSPKVDGTLNLHKALLHQQLDFFLLFSSMSGITGQIGQANYNAANAYLDAFVKFRHGLELPASVIDIGVMGGIGVVAQTDNMELRAKAAGFHVLGEQDLLDCMTASILHSQPNPDATSDMSQMVLGLWSQKPLADPSTHVLWKRDARMGLAYSFNSQRGSSAQEQAGEDKVDAIVFLAKTNPEKLQDEATIELIVKHIGNAMSELLAQPDADILPTALLDDIGLDSLNAIELTGWISQYFFVDLPLFDLIHTPTLWDLAVKVAELMYEQFGQANS</sequence>
<dbReference type="InterPro" id="IPR049551">
    <property type="entry name" value="PKS_DH_C"/>
</dbReference>
<dbReference type="PROSITE" id="PS52019">
    <property type="entry name" value="PKS_MFAS_DH"/>
    <property type="match status" value="1"/>
</dbReference>
<evidence type="ECO:0000313" key="14">
    <source>
        <dbReference type="Proteomes" id="UP000613401"/>
    </source>
</evidence>
<evidence type="ECO:0000259" key="11">
    <source>
        <dbReference type="PROSITE" id="PS52004"/>
    </source>
</evidence>
<proteinExistence type="predicted"/>
<evidence type="ECO:0000256" key="2">
    <source>
        <dbReference type="ARBA" id="ARBA00022553"/>
    </source>
</evidence>
<name>A0A8H4CMM8_COLGL</name>
<dbReference type="InterPro" id="IPR056501">
    <property type="entry name" value="NAD-bd_HRPKS_sdrA"/>
</dbReference>
<comment type="caution">
    <text evidence="13">The sequence shown here is derived from an EMBL/GenBank/DDBJ whole genome shotgun (WGS) entry which is preliminary data.</text>
</comment>
<evidence type="ECO:0000256" key="7">
    <source>
        <dbReference type="ARBA" id="ARBA00023268"/>
    </source>
</evidence>
<dbReference type="GO" id="GO:0008270">
    <property type="term" value="F:zinc ion binding"/>
    <property type="evidence" value="ECO:0007669"/>
    <property type="project" value="InterPro"/>
</dbReference>
<dbReference type="InterPro" id="IPR020807">
    <property type="entry name" value="PKS_DH"/>
</dbReference>
<dbReference type="Gene3D" id="3.40.47.10">
    <property type="match status" value="1"/>
</dbReference>
<evidence type="ECO:0000256" key="5">
    <source>
        <dbReference type="ARBA" id="ARBA00022857"/>
    </source>
</evidence>
<dbReference type="Pfam" id="PF00698">
    <property type="entry name" value="Acyl_transf_1"/>
    <property type="match status" value="1"/>
</dbReference>
<dbReference type="SUPFAM" id="SSF47336">
    <property type="entry name" value="ACP-like"/>
    <property type="match status" value="1"/>
</dbReference>
<dbReference type="GeneID" id="69007292"/>
<dbReference type="InterPro" id="IPR002328">
    <property type="entry name" value="ADH_Zn_CS"/>
</dbReference>
<dbReference type="PANTHER" id="PTHR43775:SF49">
    <property type="entry name" value="SYNTHASE, PUTATIVE (JCVI)-RELATED"/>
    <property type="match status" value="1"/>
</dbReference>
<dbReference type="PROSITE" id="PS50075">
    <property type="entry name" value="CARRIER"/>
    <property type="match status" value="1"/>
</dbReference>
<dbReference type="Pfam" id="PF14765">
    <property type="entry name" value="PS-DH"/>
    <property type="match status" value="1"/>
</dbReference>
<dbReference type="SMART" id="SM00823">
    <property type="entry name" value="PKS_PP"/>
    <property type="match status" value="1"/>
</dbReference>
<keyword evidence="2" id="KW-0597">Phosphoprotein</keyword>
<dbReference type="PANTHER" id="PTHR43775">
    <property type="entry name" value="FATTY ACID SYNTHASE"/>
    <property type="match status" value="1"/>
</dbReference>
<evidence type="ECO:0000256" key="6">
    <source>
        <dbReference type="ARBA" id="ARBA00023002"/>
    </source>
</evidence>
<dbReference type="Pfam" id="PF02801">
    <property type="entry name" value="Ketoacyl-synt_C"/>
    <property type="match status" value="1"/>
</dbReference>
<keyword evidence="7" id="KW-0511">Multifunctional enzyme</keyword>
<keyword evidence="5" id="KW-0521">NADP</keyword>
<dbReference type="InterPro" id="IPR020843">
    <property type="entry name" value="ER"/>
</dbReference>
<dbReference type="Pfam" id="PF08240">
    <property type="entry name" value="ADH_N"/>
    <property type="match status" value="1"/>
</dbReference>
<dbReference type="InterPro" id="IPR049900">
    <property type="entry name" value="PKS_mFAS_DH"/>
</dbReference>
<dbReference type="GO" id="GO:0006633">
    <property type="term" value="P:fatty acid biosynthetic process"/>
    <property type="evidence" value="ECO:0007669"/>
    <property type="project" value="TreeGrafter"/>
</dbReference>
<dbReference type="SUPFAM" id="SSF50129">
    <property type="entry name" value="GroES-like"/>
    <property type="match status" value="1"/>
</dbReference>
<evidence type="ECO:0000259" key="12">
    <source>
        <dbReference type="PROSITE" id="PS52019"/>
    </source>
</evidence>
<dbReference type="SUPFAM" id="SSF53335">
    <property type="entry name" value="S-adenosyl-L-methionine-dependent methyltransferases"/>
    <property type="match status" value="1"/>
</dbReference>
<dbReference type="InterPro" id="IPR013968">
    <property type="entry name" value="PKS_KR"/>
</dbReference>
<dbReference type="SMART" id="SM00826">
    <property type="entry name" value="PKS_DH"/>
    <property type="match status" value="1"/>
</dbReference>
<dbReference type="InterPro" id="IPR013154">
    <property type="entry name" value="ADH-like_N"/>
</dbReference>
<dbReference type="InterPro" id="IPR009081">
    <property type="entry name" value="PP-bd_ACP"/>
</dbReference>
<dbReference type="InterPro" id="IPR011032">
    <property type="entry name" value="GroES-like_sf"/>
</dbReference>
<dbReference type="InterPro" id="IPR036291">
    <property type="entry name" value="NAD(P)-bd_dom_sf"/>
</dbReference>
<dbReference type="SUPFAM" id="SSF51735">
    <property type="entry name" value="NAD(P)-binding Rossmann-fold domains"/>
    <property type="match status" value="2"/>
</dbReference>
<dbReference type="InterPro" id="IPR029063">
    <property type="entry name" value="SAM-dependent_MTases_sf"/>
</dbReference>
<dbReference type="GO" id="GO:0016491">
    <property type="term" value="F:oxidoreductase activity"/>
    <property type="evidence" value="ECO:0007669"/>
    <property type="project" value="UniProtKB-KW"/>
</dbReference>
<dbReference type="CDD" id="cd05195">
    <property type="entry name" value="enoyl_red"/>
    <property type="match status" value="1"/>
</dbReference>
<dbReference type="InterPro" id="IPR016036">
    <property type="entry name" value="Malonyl_transacylase_ACP-bd"/>
</dbReference>
<dbReference type="InterPro" id="IPR016039">
    <property type="entry name" value="Thiolase-like"/>
</dbReference>
<dbReference type="SMART" id="SM00825">
    <property type="entry name" value="PKS_KS"/>
    <property type="match status" value="1"/>
</dbReference>
<dbReference type="PROSITE" id="PS00012">
    <property type="entry name" value="PHOSPHOPANTETHEINE"/>
    <property type="match status" value="1"/>
</dbReference>
<dbReference type="InterPro" id="IPR006162">
    <property type="entry name" value="Ppantetheine_attach_site"/>
</dbReference>
<dbReference type="Pfam" id="PF21089">
    <property type="entry name" value="PKS_DH_N"/>
    <property type="match status" value="1"/>
</dbReference>
<dbReference type="InterPro" id="IPR001227">
    <property type="entry name" value="Ac_transferase_dom_sf"/>
</dbReference>
<dbReference type="InterPro" id="IPR020841">
    <property type="entry name" value="PKS_Beta-ketoAc_synthase_dom"/>
</dbReference>
<dbReference type="InterPro" id="IPR014031">
    <property type="entry name" value="Ketoacyl_synth_C"/>
</dbReference>
<dbReference type="Gene3D" id="1.10.1200.10">
    <property type="entry name" value="ACP-like"/>
    <property type="match status" value="1"/>
</dbReference>
<dbReference type="Pfam" id="PF08659">
    <property type="entry name" value="KR"/>
    <property type="match status" value="1"/>
</dbReference>
<evidence type="ECO:0000313" key="13">
    <source>
        <dbReference type="EMBL" id="KAF3806753.1"/>
    </source>
</evidence>
<keyword evidence="4" id="KW-0808">Transferase</keyword>
<keyword evidence="1" id="KW-0596">Phosphopantetheine</keyword>
<dbReference type="SUPFAM" id="SSF53901">
    <property type="entry name" value="Thiolase-like"/>
    <property type="match status" value="1"/>
</dbReference>
<reference evidence="13" key="1">
    <citation type="journal article" date="2020" name="Phytopathology">
        <title>Genome sequence and comparative analysis of Colletotrichum gloeosporioides isolated from Liriodendron leaves.</title>
        <authorList>
            <person name="Fu F.F."/>
            <person name="Hao Z."/>
            <person name="Wang P."/>
            <person name="Lu Y."/>
            <person name="Xue L.J."/>
            <person name="Wei G."/>
            <person name="Tian Y."/>
            <person name="Baishi H."/>
            <person name="Xu H."/>
            <person name="Shi J."/>
            <person name="Cheng T."/>
            <person name="Wang G."/>
            <person name="Yi Y."/>
            <person name="Chen J."/>
        </authorList>
    </citation>
    <scope>NUCLEOTIDE SEQUENCE</scope>
    <source>
        <strain evidence="13">Lc1</strain>
    </source>
</reference>
<dbReference type="Pfam" id="PF23114">
    <property type="entry name" value="NAD-bd_HRPKS_sdrA"/>
    <property type="match status" value="1"/>
</dbReference>
<dbReference type="GO" id="GO:0031177">
    <property type="term" value="F:phosphopantetheine binding"/>
    <property type="evidence" value="ECO:0007669"/>
    <property type="project" value="InterPro"/>
</dbReference>
<dbReference type="Proteomes" id="UP000613401">
    <property type="component" value="Unassembled WGS sequence"/>
</dbReference>